<feature type="region of interest" description="Disordered" evidence="1">
    <location>
        <begin position="234"/>
        <end position="288"/>
    </location>
</feature>
<dbReference type="InterPro" id="IPR050515">
    <property type="entry name" value="Beta-lactam/transpept"/>
</dbReference>
<dbReference type="GO" id="GO:0071972">
    <property type="term" value="F:peptidoglycan L,D-transpeptidase activity"/>
    <property type="evidence" value="ECO:0007669"/>
    <property type="project" value="TreeGrafter"/>
</dbReference>
<dbReference type="InterPro" id="IPR001460">
    <property type="entry name" value="PCN-bd_Tpept"/>
</dbReference>
<organism evidence="4 5">
    <name type="scientific">Streptomyces tsukubensis</name>
    <dbReference type="NCBI Taxonomy" id="83656"/>
    <lineage>
        <taxon>Bacteria</taxon>
        <taxon>Bacillati</taxon>
        <taxon>Actinomycetota</taxon>
        <taxon>Actinomycetes</taxon>
        <taxon>Kitasatosporales</taxon>
        <taxon>Streptomycetaceae</taxon>
        <taxon>Streptomyces</taxon>
    </lineage>
</organism>
<evidence type="ECO:0000313" key="5">
    <source>
        <dbReference type="Proteomes" id="UP000190539"/>
    </source>
</evidence>
<dbReference type="GO" id="GO:0071555">
    <property type="term" value="P:cell wall organization"/>
    <property type="evidence" value="ECO:0007669"/>
    <property type="project" value="TreeGrafter"/>
</dbReference>
<dbReference type="SUPFAM" id="SSF56601">
    <property type="entry name" value="beta-lactamase/transpeptidase-like"/>
    <property type="match status" value="1"/>
</dbReference>
<dbReference type="Proteomes" id="UP000190539">
    <property type="component" value="Unassembled WGS sequence"/>
</dbReference>
<gene>
    <name evidence="4" type="ORF">B1H18_21810</name>
</gene>
<reference evidence="4 5" key="1">
    <citation type="submission" date="2017-02" db="EMBL/GenBank/DDBJ databases">
        <title>Draft Genome Sequence of Streptomyces tsukubaensis F601, a Producer of the immunosuppressant tacrolimus FK506.</title>
        <authorList>
            <person name="Zong G."/>
            <person name="Zhong C."/>
            <person name="Fu J."/>
            <person name="Qin R."/>
            <person name="Cao G."/>
        </authorList>
    </citation>
    <scope>NUCLEOTIDE SEQUENCE [LARGE SCALE GENOMIC DNA]</scope>
    <source>
        <strain evidence="4 5">F601</strain>
    </source>
</reference>
<dbReference type="GO" id="GO:0005886">
    <property type="term" value="C:plasma membrane"/>
    <property type="evidence" value="ECO:0007669"/>
    <property type="project" value="TreeGrafter"/>
</dbReference>
<dbReference type="InterPro" id="IPR007887">
    <property type="entry name" value="MecA_N"/>
</dbReference>
<comment type="caution">
    <text evidence="4">The sequence shown here is derived from an EMBL/GenBank/DDBJ whole genome shotgun (WGS) entry which is preliminary data.</text>
</comment>
<feature type="domain" description="NTF2-like N-terminal transpeptidase" evidence="3">
    <location>
        <begin position="70"/>
        <end position="172"/>
    </location>
</feature>
<dbReference type="Pfam" id="PF05223">
    <property type="entry name" value="MecA_N"/>
    <property type="match status" value="1"/>
</dbReference>
<proteinExistence type="predicted"/>
<accession>A0A1V4A5X2</accession>
<dbReference type="GO" id="GO:0008658">
    <property type="term" value="F:penicillin binding"/>
    <property type="evidence" value="ECO:0007669"/>
    <property type="project" value="InterPro"/>
</dbReference>
<feature type="compositionally biased region" description="Low complexity" evidence="1">
    <location>
        <begin position="248"/>
        <end position="258"/>
    </location>
</feature>
<dbReference type="Pfam" id="PF00905">
    <property type="entry name" value="Transpeptidase"/>
    <property type="match status" value="1"/>
</dbReference>
<keyword evidence="5" id="KW-1185">Reference proteome</keyword>
<dbReference type="Gene3D" id="3.40.710.10">
    <property type="entry name" value="DD-peptidase/beta-lactamase superfamily"/>
    <property type="match status" value="1"/>
</dbReference>
<dbReference type="GO" id="GO:0046677">
    <property type="term" value="P:response to antibiotic"/>
    <property type="evidence" value="ECO:0007669"/>
    <property type="project" value="InterPro"/>
</dbReference>
<evidence type="ECO:0000256" key="1">
    <source>
        <dbReference type="SAM" id="MobiDB-lite"/>
    </source>
</evidence>
<protein>
    <submittedName>
        <fullName evidence="4">Penicillin-binding protein</fullName>
    </submittedName>
</protein>
<dbReference type="RefSeq" id="WP_077970162.1">
    <property type="nucleotide sequence ID" value="NZ_CP045178.1"/>
</dbReference>
<evidence type="ECO:0000313" key="4">
    <source>
        <dbReference type="EMBL" id="OON75972.1"/>
    </source>
</evidence>
<evidence type="ECO:0000259" key="2">
    <source>
        <dbReference type="Pfam" id="PF00905"/>
    </source>
</evidence>
<dbReference type="EMBL" id="MVFC01000020">
    <property type="protein sequence ID" value="OON75972.1"/>
    <property type="molecule type" value="Genomic_DNA"/>
</dbReference>
<dbReference type="PANTHER" id="PTHR30627:SF24">
    <property type="entry name" value="PENICILLIN-BINDING PROTEIN 4B"/>
    <property type="match status" value="1"/>
</dbReference>
<dbReference type="PANTHER" id="PTHR30627">
    <property type="entry name" value="PEPTIDOGLYCAN D,D-TRANSPEPTIDASE"/>
    <property type="match status" value="1"/>
</dbReference>
<dbReference type="InterPro" id="IPR012338">
    <property type="entry name" value="Beta-lactam/transpept-like"/>
</dbReference>
<feature type="domain" description="Penicillin-binding protein transpeptidase" evidence="2">
    <location>
        <begin position="310"/>
        <end position="583"/>
    </location>
</feature>
<dbReference type="STRING" id="83656.B1H18_21810"/>
<name>A0A1V4A5X2_9ACTN</name>
<sequence>MGKRRRAPGGGKRNPAVLGSVLAVVVAGAGFGGYSLLSGGQDDGHSGSSTAQRQVKKGPPTTVEIRRASHGFLTAWQKGDRAKAAKYTDDAGAARAALAGYTKDAHLTDVKVVPGKARGAEVPYSVTATVAYKGKRKPFAYSSALTVVRRAEDGRPLVGWHPSVVHPDLKQGETLRTGEAGTPPIRAVDRDGAELTARAHPSLAAVLDDLRDRFGEKAGGTAGAELYIARKGSKEAGKGGGAGDDAKSGAASDTRSGSDSGGGDGEGPDPRPGKTLLKLSDGTPGRLRTTISAPVQAAAEKQAAKSPRTSIVSVKPSTGEVLGFANSAPGGFNTALQGSIAPGSTMKIVTGSLLLEKGLAGYDKPHPCPKYASYGGWKFQNVEKFQIKSGTFRDSFGASCNTAFITQAKKLGDDDLTKQAQEVFGLGRDNWSIGVPTFDGAVPVQRDAAKAASLIGQGGVRMNPLNMASVIATAKTGTFRQPYLVAPSVDGRTLAKAPRALSGSAQRQLRRLLTYTATSGSGAEPMAGLGSDIGAKTGSAEVDNQKKPNGWFTAWHGDTAAAAVVQQGGRGGASAGPVVRAVLLAGG</sequence>
<evidence type="ECO:0000259" key="3">
    <source>
        <dbReference type="Pfam" id="PF05223"/>
    </source>
</evidence>
<dbReference type="AlphaFoldDB" id="A0A1V4A5X2"/>
<feature type="region of interest" description="Disordered" evidence="1">
    <location>
        <begin position="39"/>
        <end position="61"/>
    </location>
</feature>